<organism evidence="2 3">
    <name type="scientific">Adiantum capillus-veneris</name>
    <name type="common">Maidenhair fern</name>
    <dbReference type="NCBI Taxonomy" id="13818"/>
    <lineage>
        <taxon>Eukaryota</taxon>
        <taxon>Viridiplantae</taxon>
        <taxon>Streptophyta</taxon>
        <taxon>Embryophyta</taxon>
        <taxon>Tracheophyta</taxon>
        <taxon>Polypodiopsida</taxon>
        <taxon>Polypodiidae</taxon>
        <taxon>Polypodiales</taxon>
        <taxon>Pteridineae</taxon>
        <taxon>Pteridaceae</taxon>
        <taxon>Vittarioideae</taxon>
        <taxon>Adiantum</taxon>
    </lineage>
</organism>
<keyword evidence="1" id="KW-1133">Transmembrane helix</keyword>
<feature type="transmembrane region" description="Helical" evidence="1">
    <location>
        <begin position="29"/>
        <end position="48"/>
    </location>
</feature>
<dbReference type="EMBL" id="JABFUD020000019">
    <property type="protein sequence ID" value="KAI5065258.1"/>
    <property type="molecule type" value="Genomic_DNA"/>
</dbReference>
<sequence length="86" mass="9635">MVPAKEDEADVDEGRGSHSYSEAAFRVTIARLLWIYSLTAALVFEFIFECKLQRSRAVVENGKKLAREISIITIGNALKGTSVFLW</sequence>
<dbReference type="OrthoDB" id="1849803at2759"/>
<evidence type="ECO:0000313" key="2">
    <source>
        <dbReference type="EMBL" id="KAI5065258.1"/>
    </source>
</evidence>
<keyword evidence="3" id="KW-1185">Reference proteome</keyword>
<evidence type="ECO:0000256" key="1">
    <source>
        <dbReference type="SAM" id="Phobius"/>
    </source>
</evidence>
<name>A0A9D4Z7J0_ADICA</name>
<keyword evidence="1" id="KW-0812">Transmembrane</keyword>
<dbReference type="AlphaFoldDB" id="A0A9D4Z7J0"/>
<gene>
    <name evidence="2" type="ORF">GOP47_0019953</name>
</gene>
<protein>
    <submittedName>
        <fullName evidence="2">Uncharacterized protein</fullName>
    </submittedName>
</protein>
<keyword evidence="1" id="KW-0472">Membrane</keyword>
<dbReference type="Proteomes" id="UP000886520">
    <property type="component" value="Chromosome 19"/>
</dbReference>
<comment type="caution">
    <text evidence="2">The sequence shown here is derived from an EMBL/GenBank/DDBJ whole genome shotgun (WGS) entry which is preliminary data.</text>
</comment>
<proteinExistence type="predicted"/>
<reference evidence="2" key="1">
    <citation type="submission" date="2021-01" db="EMBL/GenBank/DDBJ databases">
        <title>Adiantum capillus-veneris genome.</title>
        <authorList>
            <person name="Fang Y."/>
            <person name="Liao Q."/>
        </authorList>
    </citation>
    <scope>NUCLEOTIDE SEQUENCE</scope>
    <source>
        <strain evidence="2">H3</strain>
        <tissue evidence="2">Leaf</tissue>
    </source>
</reference>
<evidence type="ECO:0000313" key="3">
    <source>
        <dbReference type="Proteomes" id="UP000886520"/>
    </source>
</evidence>
<accession>A0A9D4Z7J0</accession>